<proteinExistence type="predicted"/>
<protein>
    <submittedName>
        <fullName evidence="2">Uncharacterized protein</fullName>
    </submittedName>
</protein>
<keyword evidence="3" id="KW-1185">Reference proteome</keyword>
<comment type="subcellular location">
    <subcellularLocation>
        <location evidence="1">Cytoplasm</location>
        <location evidence="1">Cytoskeleton</location>
        <location evidence="1">Cilium axoneme</location>
    </subcellularLocation>
</comment>
<name>A0ABY8UGG3_TETOB</name>
<dbReference type="EMBL" id="CP126219">
    <property type="protein sequence ID" value="WIA20593.1"/>
    <property type="molecule type" value="Genomic_DNA"/>
</dbReference>
<dbReference type="InterPro" id="IPR032675">
    <property type="entry name" value="LRR_dom_sf"/>
</dbReference>
<evidence type="ECO:0000313" key="3">
    <source>
        <dbReference type="Proteomes" id="UP001244341"/>
    </source>
</evidence>
<accession>A0ABY8UGG3</accession>
<organism evidence="2 3">
    <name type="scientific">Tetradesmus obliquus</name>
    <name type="common">Green alga</name>
    <name type="synonym">Acutodesmus obliquus</name>
    <dbReference type="NCBI Taxonomy" id="3088"/>
    <lineage>
        <taxon>Eukaryota</taxon>
        <taxon>Viridiplantae</taxon>
        <taxon>Chlorophyta</taxon>
        <taxon>core chlorophytes</taxon>
        <taxon>Chlorophyceae</taxon>
        <taxon>CS clade</taxon>
        <taxon>Sphaeropleales</taxon>
        <taxon>Scenedesmaceae</taxon>
        <taxon>Tetradesmus</taxon>
    </lineage>
</organism>
<evidence type="ECO:0000256" key="1">
    <source>
        <dbReference type="ARBA" id="ARBA00004430"/>
    </source>
</evidence>
<dbReference type="Gene3D" id="3.80.10.10">
    <property type="entry name" value="Ribonuclease Inhibitor"/>
    <property type="match status" value="1"/>
</dbReference>
<reference evidence="2 3" key="1">
    <citation type="submission" date="2023-05" db="EMBL/GenBank/DDBJ databases">
        <title>A 100% complete, gapless, phased diploid assembly of the Scenedesmus obliquus UTEX 3031 genome.</title>
        <authorList>
            <person name="Biondi T.C."/>
            <person name="Hanschen E.R."/>
            <person name="Kwon T."/>
            <person name="Eng W."/>
            <person name="Kruse C.P.S."/>
            <person name="Koehler S.I."/>
            <person name="Kunde Y."/>
            <person name="Gleasner C.D."/>
            <person name="You Mak K.T."/>
            <person name="Polle J."/>
            <person name="Hovde B.T."/>
            <person name="Starkenburg S.R."/>
        </authorList>
    </citation>
    <scope>NUCLEOTIDE SEQUENCE [LARGE SCALE GENOMIC DNA]</scope>
    <source>
        <strain evidence="2 3">DOE0152z</strain>
    </source>
</reference>
<sequence>MNANVNADAVPLVLGLACRNSHLGSDLQAVCSLLRVSKAVQQAVLDACSGPGSSQLQVTIDGDANTAVAHGVGSPLQYLRRLSHQAQWLARHGGLVKQLSINKCTTIPHRDLSRDLDGADEAVVCLAVRPPVQLQELQLGQTYGSLLNPAAVLQQLDASHLTQLSVSIPVGNYGAALMPAALQQLTALRCLRVFAGHHALCPLQQPQILQAYLEALPRLTRLTELSWRGSISADLLKQLPARVLKISSAAEAAGSGLPEQQSGGG</sequence>
<evidence type="ECO:0000313" key="2">
    <source>
        <dbReference type="EMBL" id="WIA20593.1"/>
    </source>
</evidence>
<dbReference type="Proteomes" id="UP001244341">
    <property type="component" value="Chromosome 12b"/>
</dbReference>
<gene>
    <name evidence="2" type="ORF">OEZ85_004978</name>
</gene>